<keyword evidence="1" id="KW-1133">Transmembrane helix</keyword>
<evidence type="ECO:0000313" key="2">
    <source>
        <dbReference type="EMBL" id="GAF76185.1"/>
    </source>
</evidence>
<feature type="transmembrane region" description="Helical" evidence="1">
    <location>
        <begin position="6"/>
        <end position="28"/>
    </location>
</feature>
<protein>
    <submittedName>
        <fullName evidence="2">Uncharacterized protein</fullName>
    </submittedName>
</protein>
<dbReference type="AlphaFoldDB" id="X0TJB5"/>
<reference evidence="2" key="1">
    <citation type="journal article" date="2014" name="Front. Microbiol.">
        <title>High frequency of phylogenetically diverse reductive dehalogenase-homologous genes in deep subseafloor sedimentary metagenomes.</title>
        <authorList>
            <person name="Kawai M."/>
            <person name="Futagami T."/>
            <person name="Toyoda A."/>
            <person name="Takaki Y."/>
            <person name="Nishi S."/>
            <person name="Hori S."/>
            <person name="Arai W."/>
            <person name="Tsubouchi T."/>
            <person name="Morono Y."/>
            <person name="Uchiyama I."/>
            <person name="Ito T."/>
            <person name="Fujiyama A."/>
            <person name="Inagaki F."/>
            <person name="Takami H."/>
        </authorList>
    </citation>
    <scope>NUCLEOTIDE SEQUENCE</scope>
    <source>
        <strain evidence="2">Expedition CK06-06</strain>
    </source>
</reference>
<proteinExistence type="predicted"/>
<gene>
    <name evidence="2" type="ORF">S01H1_11027</name>
</gene>
<name>X0TJB5_9ZZZZ</name>
<evidence type="ECO:0000256" key="1">
    <source>
        <dbReference type="SAM" id="Phobius"/>
    </source>
</evidence>
<keyword evidence="1" id="KW-0472">Membrane</keyword>
<keyword evidence="1" id="KW-0812">Transmembrane</keyword>
<accession>X0TJB5</accession>
<sequence length="92" mass="10520">MEDGTILRCCFIAWILLMLCVGLDILYIKPLAAEDANHFCKLQGYDSYDDFQRTGLFSTKAIAVRCKYVPNYQQMDIDIKQTYAGGLDKIIK</sequence>
<comment type="caution">
    <text evidence="2">The sequence shown here is derived from an EMBL/GenBank/DDBJ whole genome shotgun (WGS) entry which is preliminary data.</text>
</comment>
<dbReference type="EMBL" id="BARS01005623">
    <property type="protein sequence ID" value="GAF76185.1"/>
    <property type="molecule type" value="Genomic_DNA"/>
</dbReference>
<organism evidence="2">
    <name type="scientific">marine sediment metagenome</name>
    <dbReference type="NCBI Taxonomy" id="412755"/>
    <lineage>
        <taxon>unclassified sequences</taxon>
        <taxon>metagenomes</taxon>
        <taxon>ecological metagenomes</taxon>
    </lineage>
</organism>